<reference evidence="2" key="1">
    <citation type="submission" date="2021-04" db="EMBL/GenBank/DDBJ databases">
        <title>Phycicoccus avicenniae sp. nov., a novel endophytic actinomycetes isolated from branch of Avicennia mariana.</title>
        <authorList>
            <person name="Tuo L."/>
        </authorList>
    </citation>
    <scope>NUCLEOTIDE SEQUENCE</scope>
    <source>
        <strain evidence="2">BSK3Z-2</strain>
    </source>
</reference>
<dbReference type="RefSeq" id="WP_211604168.1">
    <property type="nucleotide sequence ID" value="NZ_JAGSNF010000022.1"/>
</dbReference>
<keyword evidence="3" id="KW-1185">Reference proteome</keyword>
<gene>
    <name evidence="2" type="ORF">KC207_15210</name>
</gene>
<dbReference type="SMART" id="SM00418">
    <property type="entry name" value="HTH_ARSR"/>
    <property type="match status" value="1"/>
</dbReference>
<evidence type="ECO:0000313" key="2">
    <source>
        <dbReference type="EMBL" id="MBR7744644.1"/>
    </source>
</evidence>
<dbReference type="CDD" id="cd00090">
    <property type="entry name" value="HTH_ARSR"/>
    <property type="match status" value="1"/>
</dbReference>
<dbReference type="Gene3D" id="1.10.10.10">
    <property type="entry name" value="Winged helix-like DNA-binding domain superfamily/Winged helix DNA-binding domain"/>
    <property type="match status" value="1"/>
</dbReference>
<protein>
    <submittedName>
        <fullName evidence="2">Helix-turn-helix transcriptional regulator</fullName>
    </submittedName>
</protein>
<name>A0A941D9M0_9MICO</name>
<feature type="domain" description="HTH arsR-type" evidence="1">
    <location>
        <begin position="20"/>
        <end position="162"/>
    </location>
</feature>
<dbReference type="Proteomes" id="UP000677016">
    <property type="component" value="Unassembled WGS sequence"/>
</dbReference>
<proteinExistence type="predicted"/>
<dbReference type="AlphaFoldDB" id="A0A941D9M0"/>
<dbReference type="InterPro" id="IPR001845">
    <property type="entry name" value="HTH_ArsR_DNA-bd_dom"/>
</dbReference>
<sequence length="193" mass="21485">MARVARDEDGRSELRITDPRALRALAHPARQRVITELFSGEVLTATEAARLVGLSPSATSYHLRALERWGIVERDESSDGRERPWRATASSITVTPDAHRAAGVDSSRTSVHAWFGDLGDDLDRLAASVAAGDEHGMTARGRLWLTDDEETEIRERLQEVVRSFRGRTRREHPEGARPWNVYALLLPAQSPKA</sequence>
<organism evidence="2 3">
    <name type="scientific">Phycicoccus avicenniae</name>
    <dbReference type="NCBI Taxonomy" id="2828860"/>
    <lineage>
        <taxon>Bacteria</taxon>
        <taxon>Bacillati</taxon>
        <taxon>Actinomycetota</taxon>
        <taxon>Actinomycetes</taxon>
        <taxon>Micrococcales</taxon>
        <taxon>Intrasporangiaceae</taxon>
        <taxon>Phycicoccus</taxon>
    </lineage>
</organism>
<dbReference type="Pfam" id="PF12840">
    <property type="entry name" value="HTH_20"/>
    <property type="match status" value="1"/>
</dbReference>
<evidence type="ECO:0000313" key="3">
    <source>
        <dbReference type="Proteomes" id="UP000677016"/>
    </source>
</evidence>
<comment type="caution">
    <text evidence="2">The sequence shown here is derived from an EMBL/GenBank/DDBJ whole genome shotgun (WGS) entry which is preliminary data.</text>
</comment>
<dbReference type="GO" id="GO:0003700">
    <property type="term" value="F:DNA-binding transcription factor activity"/>
    <property type="evidence" value="ECO:0007669"/>
    <property type="project" value="InterPro"/>
</dbReference>
<dbReference type="SUPFAM" id="SSF46785">
    <property type="entry name" value="Winged helix' DNA-binding domain"/>
    <property type="match status" value="1"/>
</dbReference>
<dbReference type="InterPro" id="IPR036388">
    <property type="entry name" value="WH-like_DNA-bd_sf"/>
</dbReference>
<dbReference type="InterPro" id="IPR036390">
    <property type="entry name" value="WH_DNA-bd_sf"/>
</dbReference>
<evidence type="ECO:0000259" key="1">
    <source>
        <dbReference type="SMART" id="SM00418"/>
    </source>
</evidence>
<dbReference type="EMBL" id="JAGSNF010000022">
    <property type="protein sequence ID" value="MBR7744644.1"/>
    <property type="molecule type" value="Genomic_DNA"/>
</dbReference>
<dbReference type="InterPro" id="IPR011991">
    <property type="entry name" value="ArsR-like_HTH"/>
</dbReference>
<accession>A0A941D9M0</accession>